<protein>
    <submittedName>
        <fullName evidence="1">Uncharacterized protein</fullName>
    </submittedName>
</protein>
<dbReference type="EMBL" id="BGPR01000756">
    <property type="protein sequence ID" value="GBM34333.1"/>
    <property type="molecule type" value="Genomic_DNA"/>
</dbReference>
<reference evidence="1 2" key="1">
    <citation type="journal article" date="2019" name="Sci. Rep.">
        <title>Orb-weaving spider Araneus ventricosus genome elucidates the spidroin gene catalogue.</title>
        <authorList>
            <person name="Kono N."/>
            <person name="Nakamura H."/>
            <person name="Ohtoshi R."/>
            <person name="Moran D.A.P."/>
            <person name="Shinohara A."/>
            <person name="Yoshida Y."/>
            <person name="Fujiwara M."/>
            <person name="Mori M."/>
            <person name="Tomita M."/>
            <person name="Arakawa K."/>
        </authorList>
    </citation>
    <scope>NUCLEOTIDE SEQUENCE [LARGE SCALE GENOMIC DNA]</scope>
</reference>
<dbReference type="AlphaFoldDB" id="A0A4Y2EYK1"/>
<keyword evidence="2" id="KW-1185">Reference proteome</keyword>
<dbReference type="OrthoDB" id="8058698at2759"/>
<accession>A0A4Y2EYK1</accession>
<gene>
    <name evidence="1" type="ORF">AVEN_16425_1</name>
</gene>
<sequence>MTANTLVTVTTCQVWRTKLRTILLRMLCFSKSRVKTYKPKLDLTETVIIAQRYKVNERAVAYITSAVLHAALKAVIISSEQSSDITSAWIVDKNKIRRRRLTVARNLKQRSTDDDLIKSLYFDGRKDETKTQTGIFREEHISLVAKPNSQNVGHVTPSSGFALDEMTVIFEYITMVNFIKYNSKVYLMKLMCLDVTEQTPITGWKGGILRKLEELTCKPM</sequence>
<comment type="caution">
    <text evidence="1">The sequence shown here is derived from an EMBL/GenBank/DDBJ whole genome shotgun (WGS) entry which is preliminary data.</text>
</comment>
<proteinExistence type="predicted"/>
<name>A0A4Y2EYK1_ARAVE</name>
<evidence type="ECO:0000313" key="1">
    <source>
        <dbReference type="EMBL" id="GBM34333.1"/>
    </source>
</evidence>
<organism evidence="1 2">
    <name type="scientific">Araneus ventricosus</name>
    <name type="common">Orbweaver spider</name>
    <name type="synonym">Epeira ventricosa</name>
    <dbReference type="NCBI Taxonomy" id="182803"/>
    <lineage>
        <taxon>Eukaryota</taxon>
        <taxon>Metazoa</taxon>
        <taxon>Ecdysozoa</taxon>
        <taxon>Arthropoda</taxon>
        <taxon>Chelicerata</taxon>
        <taxon>Arachnida</taxon>
        <taxon>Araneae</taxon>
        <taxon>Araneomorphae</taxon>
        <taxon>Entelegynae</taxon>
        <taxon>Araneoidea</taxon>
        <taxon>Araneidae</taxon>
        <taxon>Araneus</taxon>
    </lineage>
</organism>
<evidence type="ECO:0000313" key="2">
    <source>
        <dbReference type="Proteomes" id="UP000499080"/>
    </source>
</evidence>
<dbReference type="Proteomes" id="UP000499080">
    <property type="component" value="Unassembled WGS sequence"/>
</dbReference>